<sequence length="211" mass="22445">MGQKFYVSVLVVLLIVRDGLACSGVGSNQIITNPTMTLKFYPPTGWTYPNSGAETSVSYFPGQSMTLSQANLLATGDMTSATLNALNDMGFITTDVTITPTYTPPNVNDCGKSTDNSATATPAGVQFGVEENGAITKLASASAQITVQNCIIRAFAGSGTVITYTDFPQSATLKIDNLVASEYQMNLVASKIMSILMLNNRVQFIEEILVQ</sequence>
<dbReference type="WBParaSite" id="Pan_g462.t1">
    <property type="protein sequence ID" value="Pan_g462.t1"/>
    <property type="gene ID" value="Pan_g462"/>
</dbReference>
<reference evidence="2" key="1">
    <citation type="journal article" date="2013" name="Genetics">
        <title>The draft genome and transcriptome of Panagrellus redivivus are shaped by the harsh demands of a free-living lifestyle.</title>
        <authorList>
            <person name="Srinivasan J."/>
            <person name="Dillman A.R."/>
            <person name="Macchietto M.G."/>
            <person name="Heikkinen L."/>
            <person name="Lakso M."/>
            <person name="Fracchia K.M."/>
            <person name="Antoshechkin I."/>
            <person name="Mortazavi A."/>
            <person name="Wong G."/>
            <person name="Sternberg P.W."/>
        </authorList>
    </citation>
    <scope>NUCLEOTIDE SEQUENCE [LARGE SCALE GENOMIC DNA]</scope>
    <source>
        <strain evidence="2">MT8872</strain>
    </source>
</reference>
<name>A0A7E4VYG7_PANRE</name>
<keyword evidence="2" id="KW-1185">Reference proteome</keyword>
<evidence type="ECO:0000313" key="3">
    <source>
        <dbReference type="WBParaSite" id="Pan_g462.t1"/>
    </source>
</evidence>
<dbReference type="AlphaFoldDB" id="A0A7E4VYG7"/>
<evidence type="ECO:0000313" key="2">
    <source>
        <dbReference type="Proteomes" id="UP000492821"/>
    </source>
</evidence>
<feature type="signal peptide" evidence="1">
    <location>
        <begin position="1"/>
        <end position="21"/>
    </location>
</feature>
<feature type="chain" id="PRO_5028877119" evidence="1">
    <location>
        <begin position="22"/>
        <end position="211"/>
    </location>
</feature>
<accession>A0A7E4VYG7</accession>
<reference evidence="3" key="2">
    <citation type="submission" date="2020-10" db="UniProtKB">
        <authorList>
            <consortium name="WormBaseParasite"/>
        </authorList>
    </citation>
    <scope>IDENTIFICATION</scope>
</reference>
<dbReference type="Proteomes" id="UP000492821">
    <property type="component" value="Unassembled WGS sequence"/>
</dbReference>
<proteinExistence type="predicted"/>
<keyword evidence="1" id="KW-0732">Signal</keyword>
<organism evidence="2 3">
    <name type="scientific">Panagrellus redivivus</name>
    <name type="common">Microworm</name>
    <dbReference type="NCBI Taxonomy" id="6233"/>
    <lineage>
        <taxon>Eukaryota</taxon>
        <taxon>Metazoa</taxon>
        <taxon>Ecdysozoa</taxon>
        <taxon>Nematoda</taxon>
        <taxon>Chromadorea</taxon>
        <taxon>Rhabditida</taxon>
        <taxon>Tylenchina</taxon>
        <taxon>Panagrolaimomorpha</taxon>
        <taxon>Panagrolaimoidea</taxon>
        <taxon>Panagrolaimidae</taxon>
        <taxon>Panagrellus</taxon>
    </lineage>
</organism>
<protein>
    <submittedName>
        <fullName evidence="3">DUF4377 domain-containing protein</fullName>
    </submittedName>
</protein>
<evidence type="ECO:0000256" key="1">
    <source>
        <dbReference type="SAM" id="SignalP"/>
    </source>
</evidence>